<reference evidence="1 2" key="1">
    <citation type="journal article" date="2015" name="Nature">
        <title>rRNA introns, odd ribosomes, and small enigmatic genomes across a large radiation of phyla.</title>
        <authorList>
            <person name="Brown C.T."/>
            <person name="Hug L.A."/>
            <person name="Thomas B.C."/>
            <person name="Sharon I."/>
            <person name="Castelle C.J."/>
            <person name="Singh A."/>
            <person name="Wilkins M.J."/>
            <person name="Williams K.H."/>
            <person name="Banfield J.F."/>
        </authorList>
    </citation>
    <scope>NUCLEOTIDE SEQUENCE [LARGE SCALE GENOMIC DNA]</scope>
</reference>
<gene>
    <name evidence="1" type="ORF">UW52_C0016G0012</name>
</gene>
<dbReference type="EMBL" id="LCIQ01000016">
    <property type="protein sequence ID" value="KKT60865.1"/>
    <property type="molecule type" value="Genomic_DNA"/>
</dbReference>
<proteinExistence type="predicted"/>
<comment type="caution">
    <text evidence="1">The sequence shown here is derived from an EMBL/GenBank/DDBJ whole genome shotgun (WGS) entry which is preliminary data.</text>
</comment>
<evidence type="ECO:0000313" key="2">
    <source>
        <dbReference type="Proteomes" id="UP000034521"/>
    </source>
</evidence>
<protein>
    <submittedName>
        <fullName evidence="1">Uncharacterized protein</fullName>
    </submittedName>
</protein>
<sequence>MNGYSLLVSSGNSGSLAYSESSRNSLERWIPGNVCCEGSTNEQKRVLPLGARSHCTGSLQTLSSAGRIRVMHLWDYREKDLKKSAWGRKHLVEHMINYGPGRKKISLSLVKKYWSSLDLDPLRRRLFQYLLWGK</sequence>
<accession>A0A0G1INX9</accession>
<organism evidence="1 2">
    <name type="scientific">Candidatus Gottesmanbacteria bacterium GW2011_GWA1_44_24b</name>
    <dbReference type="NCBI Taxonomy" id="1618437"/>
    <lineage>
        <taxon>Bacteria</taxon>
        <taxon>Candidatus Gottesmaniibacteriota</taxon>
    </lineage>
</organism>
<dbReference type="Proteomes" id="UP000034521">
    <property type="component" value="Unassembled WGS sequence"/>
</dbReference>
<dbReference type="AlphaFoldDB" id="A0A0G1INX9"/>
<name>A0A0G1INX9_9BACT</name>
<evidence type="ECO:0000313" key="1">
    <source>
        <dbReference type="EMBL" id="KKT60865.1"/>
    </source>
</evidence>